<reference evidence="1 2" key="1">
    <citation type="journal article" date="2023" name="Plants (Basel)">
        <title>Bridging the Gap: Combining Genomics and Transcriptomics Approaches to Understand Stylosanthes scabra, an Orphan Legume from the Brazilian Caatinga.</title>
        <authorList>
            <person name="Ferreira-Neto J.R.C."/>
            <person name="da Silva M.D."/>
            <person name="Binneck E."/>
            <person name="de Melo N.F."/>
            <person name="da Silva R.H."/>
            <person name="de Melo A.L.T.M."/>
            <person name="Pandolfi V."/>
            <person name="Bustamante F.O."/>
            <person name="Brasileiro-Vidal A.C."/>
            <person name="Benko-Iseppon A.M."/>
        </authorList>
    </citation>
    <scope>NUCLEOTIDE SEQUENCE [LARGE SCALE GENOMIC DNA]</scope>
    <source>
        <tissue evidence="1">Leaves</tissue>
    </source>
</reference>
<name>A0ABU6SGZ2_9FABA</name>
<evidence type="ECO:0000313" key="1">
    <source>
        <dbReference type="EMBL" id="MED6135585.1"/>
    </source>
</evidence>
<protein>
    <recommendedName>
        <fullName evidence="3">Ubiquitin-like protease family profile domain-containing protein</fullName>
    </recommendedName>
</protein>
<proteinExistence type="predicted"/>
<comment type="caution">
    <text evidence="1">The sequence shown here is derived from an EMBL/GenBank/DDBJ whole genome shotgun (WGS) entry which is preliminary data.</text>
</comment>
<dbReference type="EMBL" id="JASCZI010060725">
    <property type="protein sequence ID" value="MED6135585.1"/>
    <property type="molecule type" value="Genomic_DNA"/>
</dbReference>
<gene>
    <name evidence="1" type="ORF">PIB30_047908</name>
</gene>
<evidence type="ECO:0000313" key="2">
    <source>
        <dbReference type="Proteomes" id="UP001341840"/>
    </source>
</evidence>
<keyword evidence="2" id="KW-1185">Reference proteome</keyword>
<evidence type="ECO:0008006" key="3">
    <source>
        <dbReference type="Google" id="ProtNLM"/>
    </source>
</evidence>
<accession>A0ABU6SGZ2</accession>
<sequence length="164" mass="19292">MHALETARQRVRPRVWVLPWTFASEVLGGTPVCELDERYNRFWMPTTQTLRHVFILVREFDDAWYLVIVDIKDRVVYALDVCRSPDSMKRRKETIDSLGVAGDMNRDQTGLWMLYWLQHEPGNPNHVRMRTAVNIVKSESNEIHDLIEAKANHAWQEMLGVHNH</sequence>
<dbReference type="Proteomes" id="UP001341840">
    <property type="component" value="Unassembled WGS sequence"/>
</dbReference>
<organism evidence="1 2">
    <name type="scientific">Stylosanthes scabra</name>
    <dbReference type="NCBI Taxonomy" id="79078"/>
    <lineage>
        <taxon>Eukaryota</taxon>
        <taxon>Viridiplantae</taxon>
        <taxon>Streptophyta</taxon>
        <taxon>Embryophyta</taxon>
        <taxon>Tracheophyta</taxon>
        <taxon>Spermatophyta</taxon>
        <taxon>Magnoliopsida</taxon>
        <taxon>eudicotyledons</taxon>
        <taxon>Gunneridae</taxon>
        <taxon>Pentapetalae</taxon>
        <taxon>rosids</taxon>
        <taxon>fabids</taxon>
        <taxon>Fabales</taxon>
        <taxon>Fabaceae</taxon>
        <taxon>Papilionoideae</taxon>
        <taxon>50 kb inversion clade</taxon>
        <taxon>dalbergioids sensu lato</taxon>
        <taxon>Dalbergieae</taxon>
        <taxon>Pterocarpus clade</taxon>
        <taxon>Stylosanthes</taxon>
    </lineage>
</organism>